<evidence type="ECO:0000313" key="2">
    <source>
        <dbReference type="EMBL" id="MBW6433670.1"/>
    </source>
</evidence>
<organism evidence="2 3">
    <name type="scientific">Actinoplanes hulinensis</name>
    <dbReference type="NCBI Taxonomy" id="1144547"/>
    <lineage>
        <taxon>Bacteria</taxon>
        <taxon>Bacillati</taxon>
        <taxon>Actinomycetota</taxon>
        <taxon>Actinomycetes</taxon>
        <taxon>Micromonosporales</taxon>
        <taxon>Micromonosporaceae</taxon>
        <taxon>Actinoplanes</taxon>
    </lineage>
</organism>
<gene>
    <name evidence="2" type="ORF">KZ829_07930</name>
</gene>
<evidence type="ECO:0000256" key="1">
    <source>
        <dbReference type="SAM" id="MobiDB-lite"/>
    </source>
</evidence>
<comment type="caution">
    <text evidence="2">The sequence shown here is derived from an EMBL/GenBank/DDBJ whole genome shotgun (WGS) entry which is preliminary data.</text>
</comment>
<dbReference type="EMBL" id="JAHXZI010000003">
    <property type="protein sequence ID" value="MBW6433670.1"/>
    <property type="molecule type" value="Genomic_DNA"/>
</dbReference>
<dbReference type="RefSeq" id="WP_220143180.1">
    <property type="nucleotide sequence ID" value="NZ_JAHXZI010000003.1"/>
</dbReference>
<feature type="compositionally biased region" description="Basic residues" evidence="1">
    <location>
        <begin position="51"/>
        <end position="63"/>
    </location>
</feature>
<feature type="region of interest" description="Disordered" evidence="1">
    <location>
        <begin position="38"/>
        <end position="75"/>
    </location>
</feature>
<protein>
    <submittedName>
        <fullName evidence="2">Uncharacterized protein</fullName>
    </submittedName>
</protein>
<keyword evidence="3" id="KW-1185">Reference proteome</keyword>
<proteinExistence type="predicted"/>
<sequence>MPARFSSSSESWGAQRFEGGARVRVQAALAAQHALEPGVADDTGVEQLPPLRRRRRPPRRLRRSAMSASAAWSTL</sequence>
<reference evidence="2 3" key="1">
    <citation type="journal article" date="2013" name="Antonie Van Leeuwenhoek">
        <title>Actinoplanes hulinensis sp. nov., a novel actinomycete isolated from soybean root (Glycine max (L.) Merr).</title>
        <authorList>
            <person name="Shen Y."/>
            <person name="Liu C."/>
            <person name="Wang X."/>
            <person name="Zhao J."/>
            <person name="Jia F."/>
            <person name="Zhang Y."/>
            <person name="Wang L."/>
            <person name="Yang D."/>
            <person name="Xiang W."/>
        </authorList>
    </citation>
    <scope>NUCLEOTIDE SEQUENCE [LARGE SCALE GENOMIC DNA]</scope>
    <source>
        <strain evidence="2 3">NEAU-M9</strain>
    </source>
</reference>
<evidence type="ECO:0000313" key="3">
    <source>
        <dbReference type="Proteomes" id="UP001519863"/>
    </source>
</evidence>
<dbReference type="Proteomes" id="UP001519863">
    <property type="component" value="Unassembled WGS sequence"/>
</dbReference>
<accession>A0ABS7AY65</accession>
<name>A0ABS7AY65_9ACTN</name>
<feature type="compositionally biased region" description="Polar residues" evidence="1">
    <location>
        <begin position="66"/>
        <end position="75"/>
    </location>
</feature>